<feature type="domain" description="Manganese/iron superoxide dismutase N-terminal" evidence="6">
    <location>
        <begin position="7"/>
        <end position="93"/>
    </location>
</feature>
<dbReference type="EMBL" id="JANHJP010000006">
    <property type="protein sequence ID" value="MDC9032152.1"/>
    <property type="molecule type" value="Genomic_DNA"/>
</dbReference>
<dbReference type="InterPro" id="IPR036324">
    <property type="entry name" value="Mn/Fe_SOD_N_sf"/>
</dbReference>
<comment type="similarity">
    <text evidence="1 5">Belongs to the iron/manganese superoxide dismutase family.</text>
</comment>
<dbReference type="Gene3D" id="3.55.40.20">
    <property type="entry name" value="Iron/manganese superoxide dismutase, C-terminal domain"/>
    <property type="match status" value="1"/>
</dbReference>
<evidence type="ECO:0000256" key="2">
    <source>
        <dbReference type="ARBA" id="ARBA00012682"/>
    </source>
</evidence>
<dbReference type="PROSITE" id="PS00088">
    <property type="entry name" value="SOD_MN"/>
    <property type="match status" value="1"/>
</dbReference>
<evidence type="ECO:0000256" key="4">
    <source>
        <dbReference type="ARBA" id="ARBA00023002"/>
    </source>
</evidence>
<sequence>MNNEVLFKLPKLNYSYDALEPFIDAKTMEIHYTKHHQTYINNLNTVLNKYKIFNKDLEDLLKNASSLPNEEIQKIVLNNGGGHFNHSFFWTILKLNETLNDAFQINQLIKKTFGNLENFKNQLTEKAKSLFGSGWTWLICDFQNNLKIINTPNQNTVLNIGHPLLGIDVWEHAYYLSYQNRRIDYIEAFYNVINWSQVEKYLKKALSHNSSSKI</sequence>
<evidence type="ECO:0000256" key="1">
    <source>
        <dbReference type="ARBA" id="ARBA00008714"/>
    </source>
</evidence>
<dbReference type="InterPro" id="IPR019833">
    <property type="entry name" value="Mn/Fe_SOD_BS"/>
</dbReference>
<dbReference type="PRINTS" id="PR01703">
    <property type="entry name" value="MNSODISMTASE"/>
</dbReference>
<dbReference type="PANTHER" id="PTHR43595:SF2">
    <property type="entry name" value="SMALL RIBOSOMAL SUBUNIT PROTEIN MS42"/>
    <property type="match status" value="1"/>
</dbReference>
<comment type="function">
    <text evidence="5">Destroys radicals which are normally produced within the cells and which are toxic to biological systems.</text>
</comment>
<dbReference type="SUPFAM" id="SSF46609">
    <property type="entry name" value="Fe,Mn superoxide dismutase (SOD), N-terminal domain"/>
    <property type="match status" value="1"/>
</dbReference>
<protein>
    <recommendedName>
        <fullName evidence="2 5">Superoxide dismutase</fullName>
        <ecNumber evidence="2 5">1.15.1.1</ecNumber>
    </recommendedName>
</protein>
<evidence type="ECO:0000313" key="9">
    <source>
        <dbReference type="Proteomes" id="UP001221763"/>
    </source>
</evidence>
<dbReference type="EC" id="1.15.1.1" evidence="2 5"/>
<comment type="catalytic activity">
    <reaction evidence="5">
        <text>2 superoxide + 2 H(+) = H2O2 + O2</text>
        <dbReference type="Rhea" id="RHEA:20696"/>
        <dbReference type="ChEBI" id="CHEBI:15378"/>
        <dbReference type="ChEBI" id="CHEBI:15379"/>
        <dbReference type="ChEBI" id="CHEBI:16240"/>
        <dbReference type="ChEBI" id="CHEBI:18421"/>
        <dbReference type="EC" id="1.15.1.1"/>
    </reaction>
</comment>
<dbReference type="PIRSF" id="PIRSF000349">
    <property type="entry name" value="SODismutase"/>
    <property type="match status" value="1"/>
</dbReference>
<dbReference type="PANTHER" id="PTHR43595">
    <property type="entry name" value="37S RIBOSOMAL PROTEIN S26, MITOCHONDRIAL"/>
    <property type="match status" value="1"/>
</dbReference>
<dbReference type="SUPFAM" id="SSF54719">
    <property type="entry name" value="Fe,Mn superoxide dismutase (SOD), C-terminal domain"/>
    <property type="match status" value="1"/>
</dbReference>
<proteinExistence type="inferred from homology"/>
<organism evidence="8 9">
    <name type="scientific">Columbia Basin potato purple top phytoplasma</name>
    <dbReference type="NCBI Taxonomy" id="307134"/>
    <lineage>
        <taxon>Bacteria</taxon>
        <taxon>Bacillati</taxon>
        <taxon>Mycoplasmatota</taxon>
        <taxon>Mollicutes</taxon>
        <taxon>Acholeplasmatales</taxon>
        <taxon>Acholeplasmataceae</taxon>
        <taxon>Candidatus Phytoplasma</taxon>
        <taxon>16SrVI (Clover proliferation group)</taxon>
    </lineage>
</organism>
<keyword evidence="9" id="KW-1185">Reference proteome</keyword>
<keyword evidence="4 5" id="KW-0560">Oxidoreductase</keyword>
<dbReference type="InterPro" id="IPR019832">
    <property type="entry name" value="Mn/Fe_SOD_C"/>
</dbReference>
<reference evidence="8 9" key="1">
    <citation type="journal article" date="2023" name="Plant">
        <title>Draft Genome Sequence Resource of CBPPT1, a 'Candidatus Phytoplasma trifolii'-Related Strain Associated with Potato Purple Top Disease in the Columbia Basin, U.S.A.</title>
        <authorList>
            <person name="Wei W."/>
            <person name="Shao J."/>
            <person name="Bottner-Parker K.D."/>
            <person name="Zhao Y."/>
        </authorList>
    </citation>
    <scope>NUCLEOTIDE SEQUENCE [LARGE SCALE GENOMIC DNA]</scope>
    <source>
        <strain evidence="8 9">CBPPT1</strain>
    </source>
</reference>
<dbReference type="Proteomes" id="UP001221763">
    <property type="component" value="Unassembled WGS sequence"/>
</dbReference>
<evidence type="ECO:0000259" key="6">
    <source>
        <dbReference type="Pfam" id="PF00081"/>
    </source>
</evidence>
<dbReference type="RefSeq" id="WP_273585360.1">
    <property type="nucleotide sequence ID" value="NZ_JANHJP010000006.1"/>
</dbReference>
<dbReference type="Pfam" id="PF02777">
    <property type="entry name" value="Sod_Fe_C"/>
    <property type="match status" value="1"/>
</dbReference>
<dbReference type="Gene3D" id="1.10.287.990">
    <property type="entry name" value="Fe,Mn superoxide dismutase (SOD) domain"/>
    <property type="match status" value="1"/>
</dbReference>
<dbReference type="InterPro" id="IPR019831">
    <property type="entry name" value="Mn/Fe_SOD_N"/>
</dbReference>
<dbReference type="InterPro" id="IPR001189">
    <property type="entry name" value="Mn/Fe_SOD"/>
</dbReference>
<dbReference type="Pfam" id="PF00081">
    <property type="entry name" value="Sod_Fe_N"/>
    <property type="match status" value="1"/>
</dbReference>
<feature type="domain" description="Manganese/iron superoxide dismutase C-terminal" evidence="7">
    <location>
        <begin position="104"/>
        <end position="200"/>
    </location>
</feature>
<evidence type="ECO:0000259" key="7">
    <source>
        <dbReference type="Pfam" id="PF02777"/>
    </source>
</evidence>
<evidence type="ECO:0000313" key="8">
    <source>
        <dbReference type="EMBL" id="MDC9032152.1"/>
    </source>
</evidence>
<evidence type="ECO:0000256" key="3">
    <source>
        <dbReference type="ARBA" id="ARBA00022723"/>
    </source>
</evidence>
<name>A0ABT5L971_9MOLU</name>
<dbReference type="InterPro" id="IPR036314">
    <property type="entry name" value="SOD_C_sf"/>
</dbReference>
<comment type="caution">
    <text evidence="8">The sequence shown here is derived from an EMBL/GenBank/DDBJ whole genome shotgun (WGS) entry which is preliminary data.</text>
</comment>
<evidence type="ECO:0000256" key="5">
    <source>
        <dbReference type="RuleBase" id="RU000414"/>
    </source>
</evidence>
<keyword evidence="3 5" id="KW-0479">Metal-binding</keyword>
<accession>A0ABT5L971</accession>
<gene>
    <name evidence="8" type="ORF">M8044_000374</name>
</gene>